<organism evidence="3 4">
    <name type="scientific">Tigriopus californicus</name>
    <name type="common">Marine copepod</name>
    <dbReference type="NCBI Taxonomy" id="6832"/>
    <lineage>
        <taxon>Eukaryota</taxon>
        <taxon>Metazoa</taxon>
        <taxon>Ecdysozoa</taxon>
        <taxon>Arthropoda</taxon>
        <taxon>Crustacea</taxon>
        <taxon>Multicrustacea</taxon>
        <taxon>Hexanauplia</taxon>
        <taxon>Copepoda</taxon>
        <taxon>Harpacticoida</taxon>
        <taxon>Harpacticidae</taxon>
        <taxon>Tigriopus</taxon>
    </lineage>
</organism>
<accession>A0A553PKK9</accession>
<evidence type="ECO:0000256" key="2">
    <source>
        <dbReference type="SAM" id="SignalP"/>
    </source>
</evidence>
<comment type="caution">
    <text evidence="3">The sequence shown here is derived from an EMBL/GenBank/DDBJ whole genome shotgun (WGS) entry which is preliminary data.</text>
</comment>
<keyword evidence="4" id="KW-1185">Reference proteome</keyword>
<dbReference type="AlphaFoldDB" id="A0A553PKK9"/>
<feature type="compositionally biased region" description="Polar residues" evidence="1">
    <location>
        <begin position="193"/>
        <end position="203"/>
    </location>
</feature>
<feature type="compositionally biased region" description="Polar residues" evidence="1">
    <location>
        <begin position="89"/>
        <end position="102"/>
    </location>
</feature>
<dbReference type="OrthoDB" id="10669812at2759"/>
<sequence>MAINFQVALVWISVFSVVHSYPQPQNGDGLEGLRRNIPGEPGKDYPIYSIDVLRKINPRQFGDQSSNKNGNGNGANTGGQQDLRGGRNSGKNGRQNKRNNSVNKSQYLEQVAQGQIPGQPGQDYPVNSVKGLKGKFTNLKLAPAHLITPDYPKNAQIRGGGNSQNRRKNQGQRNQQKNTNNRRPNRPEAPTHTAPTQSFQPINNDKGVRVSTQFNQNFDLEPRPQQPNYPNNQPQPQRQQQQQQQQQAAQPLPFVPTNPDPAFQEEVFTGNYCPGGSLEECINFCPSKSYGECTAKCGEEC</sequence>
<evidence type="ECO:0000256" key="1">
    <source>
        <dbReference type="SAM" id="MobiDB-lite"/>
    </source>
</evidence>
<feature type="region of interest" description="Disordered" evidence="1">
    <location>
        <begin position="150"/>
        <end position="256"/>
    </location>
</feature>
<reference evidence="3 4" key="1">
    <citation type="journal article" date="2018" name="Nat. Ecol. Evol.">
        <title>Genomic signatures of mitonuclear coevolution across populations of Tigriopus californicus.</title>
        <authorList>
            <person name="Barreto F.S."/>
            <person name="Watson E.T."/>
            <person name="Lima T.G."/>
            <person name="Willett C.S."/>
            <person name="Edmands S."/>
            <person name="Li W."/>
            <person name="Burton R.S."/>
        </authorList>
    </citation>
    <scope>NUCLEOTIDE SEQUENCE [LARGE SCALE GENOMIC DNA]</scope>
    <source>
        <strain evidence="3 4">San Diego</strain>
    </source>
</reference>
<protein>
    <recommendedName>
        <fullName evidence="5">WAP domain-containing protein</fullName>
    </recommendedName>
</protein>
<feature type="compositionally biased region" description="Low complexity" evidence="1">
    <location>
        <begin position="171"/>
        <end position="182"/>
    </location>
</feature>
<name>A0A553PKK9_TIGCA</name>
<proteinExistence type="predicted"/>
<feature type="compositionally biased region" description="Low complexity" evidence="1">
    <location>
        <begin position="226"/>
        <end position="251"/>
    </location>
</feature>
<evidence type="ECO:0000313" key="4">
    <source>
        <dbReference type="Proteomes" id="UP000318571"/>
    </source>
</evidence>
<dbReference type="Proteomes" id="UP000318571">
    <property type="component" value="Chromosome 11"/>
</dbReference>
<feature type="chain" id="PRO_5022201192" description="WAP domain-containing protein" evidence="2">
    <location>
        <begin position="21"/>
        <end position="301"/>
    </location>
</feature>
<keyword evidence="2" id="KW-0732">Signal</keyword>
<evidence type="ECO:0008006" key="5">
    <source>
        <dbReference type="Google" id="ProtNLM"/>
    </source>
</evidence>
<dbReference type="EMBL" id="VCGU01000003">
    <property type="protein sequence ID" value="TRY78220.1"/>
    <property type="molecule type" value="Genomic_DNA"/>
</dbReference>
<gene>
    <name evidence="3" type="ORF">TCAL_15311</name>
</gene>
<feature type="region of interest" description="Disordered" evidence="1">
    <location>
        <begin position="60"/>
        <end position="102"/>
    </location>
</feature>
<evidence type="ECO:0000313" key="3">
    <source>
        <dbReference type="EMBL" id="TRY78220.1"/>
    </source>
</evidence>
<feature type="signal peptide" evidence="2">
    <location>
        <begin position="1"/>
        <end position="20"/>
    </location>
</feature>